<comment type="caution">
    <text evidence="2">The sequence shown here is derived from an EMBL/GenBank/DDBJ whole genome shotgun (WGS) entry which is preliminary data.</text>
</comment>
<proteinExistence type="predicted"/>
<name>A0ABS5LJG7_9BACI</name>
<keyword evidence="1" id="KW-0378">Hydrolase</keyword>
<dbReference type="EMBL" id="JAGVRK010000001">
    <property type="protein sequence ID" value="MBS2970784.1"/>
    <property type="molecule type" value="Genomic_DNA"/>
</dbReference>
<evidence type="ECO:0000313" key="2">
    <source>
        <dbReference type="EMBL" id="MBS2970784.1"/>
    </source>
</evidence>
<gene>
    <name evidence="2" type="ORF">J9317_18735</name>
</gene>
<keyword evidence="3" id="KW-1185">Reference proteome</keyword>
<organism evidence="2 3">
    <name type="scientific">Metabacillus flavus</name>
    <dbReference type="NCBI Taxonomy" id="2823519"/>
    <lineage>
        <taxon>Bacteria</taxon>
        <taxon>Bacillati</taxon>
        <taxon>Bacillota</taxon>
        <taxon>Bacilli</taxon>
        <taxon>Bacillales</taxon>
        <taxon>Bacillaceae</taxon>
        <taxon>Metabacillus</taxon>
    </lineage>
</organism>
<dbReference type="InterPro" id="IPR005754">
    <property type="entry name" value="Sortase"/>
</dbReference>
<dbReference type="Proteomes" id="UP000682403">
    <property type="component" value="Unassembled WGS sequence"/>
</dbReference>
<reference evidence="2 3" key="1">
    <citation type="submission" date="2021-04" db="EMBL/GenBank/DDBJ databases">
        <title>Metabacillus sp. strain KIGAM252 whole genome sequence.</title>
        <authorList>
            <person name="Seo M.-J."/>
            <person name="Cho E.-S."/>
            <person name="Hwang C.Y."/>
            <person name="Yoon D.J."/>
        </authorList>
    </citation>
    <scope>NUCLEOTIDE SEQUENCE [LARGE SCALE GENOMIC DNA]</scope>
    <source>
        <strain evidence="2 3">KIGAM252</strain>
    </source>
</reference>
<dbReference type="CDD" id="cd06166">
    <property type="entry name" value="Sortase_D_2"/>
    <property type="match status" value="1"/>
</dbReference>
<evidence type="ECO:0000256" key="1">
    <source>
        <dbReference type="ARBA" id="ARBA00022801"/>
    </source>
</evidence>
<sequence length="191" mass="21021">MRKILSLVLILAGFATALSPQWVSWHSKVQEEHLLSQWKEAKRELADLDQHESAKAFSTTKKILGSLVIEKINLELPIVEGAGQENLKAAAGHITGTAALGEEGNTAIAAHRSRTFGRKFNRLNELKDGDLISVETEQKNLLFNVYKKSIVPPSDTSVLEKQGEGQTLTLITCDPVENPTSRLVIFARLVP</sequence>
<accession>A0ABS5LJG7</accession>
<evidence type="ECO:0000313" key="3">
    <source>
        <dbReference type="Proteomes" id="UP000682403"/>
    </source>
</evidence>
<dbReference type="Gene3D" id="2.40.260.10">
    <property type="entry name" value="Sortase"/>
    <property type="match status" value="1"/>
</dbReference>
<protein>
    <submittedName>
        <fullName evidence="2">Class D sortase</fullName>
    </submittedName>
</protein>
<dbReference type="NCBIfam" id="TIGR01076">
    <property type="entry name" value="sortase_fam"/>
    <property type="match status" value="1"/>
</dbReference>
<dbReference type="SUPFAM" id="SSF63817">
    <property type="entry name" value="Sortase"/>
    <property type="match status" value="1"/>
</dbReference>
<dbReference type="RefSeq" id="WP_211561441.1">
    <property type="nucleotide sequence ID" value="NZ_JAGVRK010000001.1"/>
</dbReference>
<dbReference type="InterPro" id="IPR042000">
    <property type="entry name" value="Sortase_D_2"/>
</dbReference>
<dbReference type="InterPro" id="IPR023365">
    <property type="entry name" value="Sortase_dom-sf"/>
</dbReference>
<dbReference type="Pfam" id="PF04203">
    <property type="entry name" value="Sortase"/>
    <property type="match status" value="1"/>
</dbReference>